<dbReference type="Pfam" id="PF00291">
    <property type="entry name" value="PALP"/>
    <property type="match status" value="1"/>
</dbReference>
<evidence type="ECO:0000256" key="3">
    <source>
        <dbReference type="ARBA" id="ARBA00022898"/>
    </source>
</evidence>
<protein>
    <submittedName>
        <fullName evidence="7">1-aminocyclopropane-1-carboxylate deaminase</fullName>
    </submittedName>
</protein>
<dbReference type="STRING" id="407022.SAMN05661044_00850"/>
<evidence type="ECO:0000256" key="1">
    <source>
        <dbReference type="ARBA" id="ARBA00001933"/>
    </source>
</evidence>
<dbReference type="GO" id="GO:0019148">
    <property type="term" value="F:D-cysteine desulfhydrase activity"/>
    <property type="evidence" value="ECO:0007669"/>
    <property type="project" value="TreeGrafter"/>
</dbReference>
<dbReference type="InterPro" id="IPR027278">
    <property type="entry name" value="ACCD_DCysDesulf"/>
</dbReference>
<feature type="domain" description="Tryptophan synthase beta chain-like PALP" evidence="6">
    <location>
        <begin position="12"/>
        <end position="282"/>
    </location>
</feature>
<keyword evidence="3 5" id="KW-0663">Pyridoxal phosphate</keyword>
<dbReference type="Proteomes" id="UP000199421">
    <property type="component" value="Unassembled WGS sequence"/>
</dbReference>
<keyword evidence="8" id="KW-1185">Reference proteome</keyword>
<evidence type="ECO:0000256" key="5">
    <source>
        <dbReference type="PIRSR" id="PIRSR006278-2"/>
    </source>
</evidence>
<comment type="cofactor">
    <cofactor evidence="1">
        <name>pyridoxal 5'-phosphate</name>
        <dbReference type="ChEBI" id="CHEBI:597326"/>
    </cofactor>
</comment>
<proteinExistence type="inferred from homology"/>
<feature type="modified residue" description="N6-(pyridoxal phosphate)lysine" evidence="5">
    <location>
        <position position="41"/>
    </location>
</feature>
<evidence type="ECO:0000256" key="2">
    <source>
        <dbReference type="ARBA" id="ARBA00008639"/>
    </source>
</evidence>
<reference evidence="8" key="1">
    <citation type="submission" date="2016-10" db="EMBL/GenBank/DDBJ databases">
        <authorList>
            <person name="Varghese N."/>
            <person name="Submissions S."/>
        </authorList>
    </citation>
    <scope>NUCLEOTIDE SEQUENCE [LARGE SCALE GENOMIC DNA]</scope>
    <source>
        <strain evidence="8">DSM 18733</strain>
    </source>
</reference>
<feature type="active site" description="Nucleophile" evidence="4">
    <location>
        <position position="68"/>
    </location>
</feature>
<dbReference type="EMBL" id="FOAF01000001">
    <property type="protein sequence ID" value="SEK66602.1"/>
    <property type="molecule type" value="Genomic_DNA"/>
</dbReference>
<dbReference type="OrthoDB" id="9801249at2"/>
<dbReference type="PIRSF" id="PIRSF006278">
    <property type="entry name" value="ACCD_DCysDesulf"/>
    <property type="match status" value="1"/>
</dbReference>
<dbReference type="PANTHER" id="PTHR43780">
    <property type="entry name" value="1-AMINOCYCLOPROPANE-1-CARBOXYLATE DEAMINASE-RELATED"/>
    <property type="match status" value="1"/>
</dbReference>
<name>A0A1H7IXB7_OLID1</name>
<evidence type="ECO:0000256" key="4">
    <source>
        <dbReference type="PIRSR" id="PIRSR006278-1"/>
    </source>
</evidence>
<dbReference type="InterPro" id="IPR001926">
    <property type="entry name" value="TrpB-like_PALP"/>
</dbReference>
<dbReference type="AlphaFoldDB" id="A0A1H7IXB7"/>
<evidence type="ECO:0000313" key="8">
    <source>
        <dbReference type="Proteomes" id="UP000199421"/>
    </source>
</evidence>
<dbReference type="InterPro" id="IPR036052">
    <property type="entry name" value="TrpB-like_PALP_sf"/>
</dbReference>
<comment type="similarity">
    <text evidence="2">Belongs to the ACC deaminase/D-cysteine desulfhydrase family.</text>
</comment>
<sequence length="297" mass="33660">MIDLKFYSPVEMINYHKFENKGCHVHIKRDDLIHPFISGNKWRKLKYTLRHAKNENRMHLVTFGGAWSNHLLATAAASAKFGFSSTAYIRGEKVSNASLDLCELFGMQLVFTDRNTYKDKELIFKKHHKEDPNTYFIDEGGASVHALEGCAEIIDELTDEYDHIFCASGTGTTLVGLNKGIKRNNKKTKLHGVPVLAGGNFLYEEMKRLDRDCQDVLLHTEYHFGGYAKTKSSLIDFIKDFVSSTGILIEPVYTGKMMFCVMDLIEKGYFKPGTKILVLHTGGIMGIMGKLDLFKKQ</sequence>
<dbReference type="SUPFAM" id="SSF53686">
    <property type="entry name" value="Tryptophan synthase beta subunit-like PLP-dependent enzymes"/>
    <property type="match status" value="1"/>
</dbReference>
<organism evidence="7 8">
    <name type="scientific">Olivibacter domesticus</name>
    <name type="common">Pseudosphingobacterium domesticum</name>
    <dbReference type="NCBI Taxonomy" id="407022"/>
    <lineage>
        <taxon>Bacteria</taxon>
        <taxon>Pseudomonadati</taxon>
        <taxon>Bacteroidota</taxon>
        <taxon>Sphingobacteriia</taxon>
        <taxon>Sphingobacteriales</taxon>
        <taxon>Sphingobacteriaceae</taxon>
        <taxon>Olivibacter</taxon>
    </lineage>
</organism>
<gene>
    <name evidence="7" type="ORF">SAMN05661044_00850</name>
</gene>
<dbReference type="RefSeq" id="WP_093318708.1">
    <property type="nucleotide sequence ID" value="NZ_FOAF01000001.1"/>
</dbReference>
<evidence type="ECO:0000259" key="6">
    <source>
        <dbReference type="Pfam" id="PF00291"/>
    </source>
</evidence>
<evidence type="ECO:0000313" key="7">
    <source>
        <dbReference type="EMBL" id="SEK66602.1"/>
    </source>
</evidence>
<dbReference type="Gene3D" id="3.40.50.1100">
    <property type="match status" value="2"/>
</dbReference>
<dbReference type="PANTHER" id="PTHR43780:SF2">
    <property type="entry name" value="1-AMINOCYCLOPROPANE-1-CARBOXYLATE DEAMINASE-RELATED"/>
    <property type="match status" value="1"/>
</dbReference>
<accession>A0A1H7IXB7</accession>